<feature type="non-terminal residue" evidence="1">
    <location>
        <position position="1"/>
    </location>
</feature>
<dbReference type="Gene3D" id="2.160.10.10">
    <property type="entry name" value="Hexapeptide repeat proteins"/>
    <property type="match status" value="1"/>
</dbReference>
<dbReference type="InterPro" id="IPR011004">
    <property type="entry name" value="Trimer_LpxA-like_sf"/>
</dbReference>
<accession>A0A382L8P0</accession>
<dbReference type="SUPFAM" id="SSF51161">
    <property type="entry name" value="Trimeric LpxA-like enzymes"/>
    <property type="match status" value="1"/>
</dbReference>
<organism evidence="1">
    <name type="scientific">marine metagenome</name>
    <dbReference type="NCBI Taxonomy" id="408172"/>
    <lineage>
        <taxon>unclassified sequences</taxon>
        <taxon>metagenomes</taxon>
        <taxon>ecological metagenomes</taxon>
    </lineage>
</organism>
<sequence>ATLIQNLNIGEGALIRAGATVVEDVPSGETI</sequence>
<reference evidence="1" key="1">
    <citation type="submission" date="2018-05" db="EMBL/GenBank/DDBJ databases">
        <authorList>
            <person name="Lanie J.A."/>
            <person name="Ng W.-L."/>
            <person name="Kazmierczak K.M."/>
            <person name="Andrzejewski T.M."/>
            <person name="Davidsen T.M."/>
            <person name="Wayne K.J."/>
            <person name="Tettelin H."/>
            <person name="Glass J.I."/>
            <person name="Rusch D."/>
            <person name="Podicherti R."/>
            <person name="Tsui H.-C.T."/>
            <person name="Winkler M.E."/>
        </authorList>
    </citation>
    <scope>NUCLEOTIDE SEQUENCE</scope>
</reference>
<protein>
    <submittedName>
        <fullName evidence="1">Uncharacterized protein</fullName>
    </submittedName>
</protein>
<dbReference type="AlphaFoldDB" id="A0A382L8P0"/>
<name>A0A382L8P0_9ZZZZ</name>
<evidence type="ECO:0000313" key="1">
    <source>
        <dbReference type="EMBL" id="SVC33264.1"/>
    </source>
</evidence>
<proteinExistence type="predicted"/>
<dbReference type="EMBL" id="UINC01085579">
    <property type="protein sequence ID" value="SVC33264.1"/>
    <property type="molecule type" value="Genomic_DNA"/>
</dbReference>
<gene>
    <name evidence="1" type="ORF">METZ01_LOCUS286118</name>
</gene>